<keyword evidence="2" id="KW-0472">Membrane</keyword>
<keyword evidence="4" id="KW-1185">Reference proteome</keyword>
<dbReference type="EMBL" id="JADBDY010000001">
    <property type="protein sequence ID" value="MBE1456848.1"/>
    <property type="molecule type" value="Genomic_DNA"/>
</dbReference>
<protein>
    <submittedName>
        <fullName evidence="3">Disulfide bond formation protein DsbB</fullName>
    </submittedName>
</protein>
<accession>A0ABR9HCT2</accession>
<feature type="region of interest" description="Disordered" evidence="1">
    <location>
        <begin position="45"/>
        <end position="97"/>
    </location>
</feature>
<keyword evidence="2" id="KW-1133">Transmembrane helix</keyword>
<proteinExistence type="predicted"/>
<evidence type="ECO:0000256" key="2">
    <source>
        <dbReference type="SAM" id="Phobius"/>
    </source>
</evidence>
<keyword evidence="2" id="KW-0812">Transmembrane</keyword>
<comment type="caution">
    <text evidence="3">The sequence shown here is derived from an EMBL/GenBank/DDBJ whole genome shotgun (WGS) entry which is preliminary data.</text>
</comment>
<organism evidence="3 4">
    <name type="scientific">Nocardiopsis terrae</name>
    <dbReference type="NCBI Taxonomy" id="372655"/>
    <lineage>
        <taxon>Bacteria</taxon>
        <taxon>Bacillati</taxon>
        <taxon>Actinomycetota</taxon>
        <taxon>Actinomycetes</taxon>
        <taxon>Streptosporangiales</taxon>
        <taxon>Nocardiopsidaceae</taxon>
        <taxon>Nocardiopsis</taxon>
    </lineage>
</organism>
<evidence type="ECO:0000313" key="3">
    <source>
        <dbReference type="EMBL" id="MBE1456848.1"/>
    </source>
</evidence>
<dbReference type="RefSeq" id="WP_191268145.1">
    <property type="nucleotide sequence ID" value="NZ_BMXJ01000002.1"/>
</dbReference>
<evidence type="ECO:0000313" key="4">
    <source>
        <dbReference type="Proteomes" id="UP000598217"/>
    </source>
</evidence>
<evidence type="ECO:0000256" key="1">
    <source>
        <dbReference type="SAM" id="MobiDB-lite"/>
    </source>
</evidence>
<name>A0ABR9HCT2_9ACTN</name>
<reference evidence="3 4" key="1">
    <citation type="submission" date="2020-10" db="EMBL/GenBank/DDBJ databases">
        <title>Sequencing the genomes of 1000 actinobacteria strains.</title>
        <authorList>
            <person name="Klenk H.-P."/>
        </authorList>
    </citation>
    <scope>NUCLEOTIDE SEQUENCE [LARGE SCALE GENOMIC DNA]</scope>
    <source>
        <strain evidence="3 4">DSM 45157</strain>
    </source>
</reference>
<sequence>MSPSRPHRSRTGSAWARILLLTALLLGFGAMHTLGHLQHEAHAPAGPYGGLAEPTAAPPASGHGDRWAGSAEAPASGHAPGTARAPAADHTAPAGAHSAVWEDRVQLPELDPTSACLALAAFTAVLLGVGAVAFTRWPVVPVNPVDPALCSARPPLPGPARPSLARLQVLRV</sequence>
<gene>
    <name evidence="3" type="ORF">H4W79_001062</name>
</gene>
<dbReference type="Proteomes" id="UP000598217">
    <property type="component" value="Unassembled WGS sequence"/>
</dbReference>
<feature type="transmembrane region" description="Helical" evidence="2">
    <location>
        <begin position="112"/>
        <end position="134"/>
    </location>
</feature>
<feature type="compositionally biased region" description="Low complexity" evidence="1">
    <location>
        <begin position="81"/>
        <end position="97"/>
    </location>
</feature>